<name>A0A7W8JZM8_9DEIO</name>
<dbReference type="Pfam" id="PF14175">
    <property type="entry name" value="YaaC"/>
    <property type="match status" value="1"/>
</dbReference>
<dbReference type="RefSeq" id="WP_184138037.1">
    <property type="nucleotide sequence ID" value="NZ_JACHFL010000029.1"/>
</dbReference>
<dbReference type="AlphaFoldDB" id="A0A7W8JZM8"/>
<dbReference type="InterPro" id="IPR026988">
    <property type="entry name" value="YaaC-like"/>
</dbReference>
<dbReference type="Proteomes" id="UP000552709">
    <property type="component" value="Unassembled WGS sequence"/>
</dbReference>
<comment type="caution">
    <text evidence="1">The sequence shown here is derived from an EMBL/GenBank/DDBJ whole genome shotgun (WGS) entry which is preliminary data.</text>
</comment>
<protein>
    <submittedName>
        <fullName evidence="1">Uncharacterized protein</fullName>
    </submittedName>
</protein>
<accession>A0A7W8JZM8</accession>
<evidence type="ECO:0000313" key="2">
    <source>
        <dbReference type="Proteomes" id="UP000552709"/>
    </source>
</evidence>
<reference evidence="1 2" key="1">
    <citation type="submission" date="2020-08" db="EMBL/GenBank/DDBJ databases">
        <title>Genomic Encyclopedia of Type Strains, Phase IV (KMG-IV): sequencing the most valuable type-strain genomes for metagenomic binning, comparative biology and taxonomic classification.</title>
        <authorList>
            <person name="Goeker M."/>
        </authorList>
    </citation>
    <scope>NUCLEOTIDE SEQUENCE [LARGE SCALE GENOMIC DNA]</scope>
    <source>
        <strain evidence="1 2">DSM 27939</strain>
    </source>
</reference>
<organism evidence="1 2">
    <name type="scientific">Deinococcus humi</name>
    <dbReference type="NCBI Taxonomy" id="662880"/>
    <lineage>
        <taxon>Bacteria</taxon>
        <taxon>Thermotogati</taxon>
        <taxon>Deinococcota</taxon>
        <taxon>Deinococci</taxon>
        <taxon>Deinococcales</taxon>
        <taxon>Deinococcaceae</taxon>
        <taxon>Deinococcus</taxon>
    </lineage>
</organism>
<evidence type="ECO:0000313" key="1">
    <source>
        <dbReference type="EMBL" id="MBB5366170.1"/>
    </source>
</evidence>
<gene>
    <name evidence="1" type="ORF">HNQ08_005299</name>
</gene>
<keyword evidence="2" id="KW-1185">Reference proteome</keyword>
<proteinExistence type="predicted"/>
<sequence>MAIQRIKHNDRDLRISKSILDAHFSNRTVLTNSSWAFVSLWLKRNCKGTNAEFYWQQAKEFSDAAVGLPIDSAPLLQYYSYLNAAKALLSSKQVSFDQMHGVVLRKLPVNTNHISNIGVKIMLHGVLPALSTYLGETESNRFHSLKDIFFNIPYVHRTYCLTHRNQKDMYIPLNDCHYSYDDVARQVRFRANLSKDFIGQKYRKRLPASLEVAPDDATGSTIQSVAFVNASSHRLSPAELDSVSALNRSVRHDVDYIAGNQTLWYAKGVVQGPPRLNRTPLVLSLAAMHRISEICRYNPIQLNALMSGQKNWLINEFIQMSPAQFMDQISTEITGYQFLLPNVRTAT</sequence>
<dbReference type="EMBL" id="JACHFL010000029">
    <property type="protein sequence ID" value="MBB5366170.1"/>
    <property type="molecule type" value="Genomic_DNA"/>
</dbReference>